<evidence type="ECO:0000256" key="6">
    <source>
        <dbReference type="ARBA" id="ARBA00022679"/>
    </source>
</evidence>
<organism evidence="12 13">
    <name type="scientific">Sphaerochaeta pleomorpha (strain ATCC BAA-1885 / DSM 22778 / Grapes)</name>
    <dbReference type="NCBI Taxonomy" id="158190"/>
    <lineage>
        <taxon>Bacteria</taxon>
        <taxon>Pseudomonadati</taxon>
        <taxon>Spirochaetota</taxon>
        <taxon>Spirochaetia</taxon>
        <taxon>Spirochaetales</taxon>
        <taxon>Sphaerochaetaceae</taxon>
        <taxon>Sphaerochaeta</taxon>
    </lineage>
</organism>
<reference evidence="12 13" key="1">
    <citation type="submission" date="2011-11" db="EMBL/GenBank/DDBJ databases">
        <title>Complete sequence of Spirochaeta sp. grapes.</title>
        <authorList>
            <consortium name="US DOE Joint Genome Institute"/>
            <person name="Lucas S."/>
            <person name="Han J."/>
            <person name="Lapidus A."/>
            <person name="Cheng J.-F."/>
            <person name="Goodwin L."/>
            <person name="Pitluck S."/>
            <person name="Peters L."/>
            <person name="Ovchinnikova G."/>
            <person name="Munk A.C."/>
            <person name="Detter J.C."/>
            <person name="Han C."/>
            <person name="Tapia R."/>
            <person name="Land M."/>
            <person name="Hauser L."/>
            <person name="Kyrpides N."/>
            <person name="Ivanova N."/>
            <person name="Pagani I."/>
            <person name="Ritalahtilisa K."/>
            <person name="Loeffler F."/>
            <person name="Woyke T."/>
        </authorList>
    </citation>
    <scope>NUCLEOTIDE SEQUENCE [LARGE SCALE GENOMIC DNA]</scope>
    <source>
        <strain evidence="13">ATCC BAA-1885 / DSM 22778 / Grapes</strain>
    </source>
</reference>
<feature type="domain" description="Ribosomal RNA small subunit methyltransferase E methyltransferase" evidence="11">
    <location>
        <begin position="87"/>
        <end position="256"/>
    </location>
</feature>
<protein>
    <recommendedName>
        <fullName evidence="10">Ribosomal RNA small subunit methyltransferase E</fullName>
        <ecNumber evidence="10">2.1.1.193</ecNumber>
    </recommendedName>
</protein>
<dbReference type="GO" id="GO:0070042">
    <property type="term" value="F:rRNA (uridine-N3-)-methyltransferase activity"/>
    <property type="evidence" value="ECO:0007669"/>
    <property type="project" value="TreeGrafter"/>
</dbReference>
<dbReference type="InterPro" id="IPR029028">
    <property type="entry name" value="Alpha/beta_knot_MTases"/>
</dbReference>
<dbReference type="InterPro" id="IPR015947">
    <property type="entry name" value="PUA-like_sf"/>
</dbReference>
<dbReference type="EC" id="2.1.1.193" evidence="10"/>
<dbReference type="NCBIfam" id="TIGR00046">
    <property type="entry name" value="RsmE family RNA methyltransferase"/>
    <property type="match status" value="1"/>
</dbReference>
<dbReference type="AlphaFoldDB" id="G8QYS2"/>
<dbReference type="EMBL" id="CP003155">
    <property type="protein sequence ID" value="AEV29699.1"/>
    <property type="molecule type" value="Genomic_DNA"/>
</dbReference>
<evidence type="ECO:0000256" key="7">
    <source>
        <dbReference type="ARBA" id="ARBA00022691"/>
    </source>
</evidence>
<keyword evidence="4 10" id="KW-0698">rRNA processing</keyword>
<dbReference type="PIRSF" id="PIRSF015601">
    <property type="entry name" value="MTase_slr0722"/>
    <property type="match status" value="1"/>
</dbReference>
<keyword evidence="6 10" id="KW-0808">Transferase</keyword>
<gene>
    <name evidence="12" type="ordered locus">SpiGrapes_1905</name>
</gene>
<evidence type="ECO:0000256" key="2">
    <source>
        <dbReference type="ARBA" id="ARBA00005528"/>
    </source>
</evidence>
<evidence type="ECO:0000259" key="11">
    <source>
        <dbReference type="Pfam" id="PF04452"/>
    </source>
</evidence>
<dbReference type="InterPro" id="IPR006700">
    <property type="entry name" value="RsmE"/>
</dbReference>
<dbReference type="Pfam" id="PF04452">
    <property type="entry name" value="Methyltrans_RNA"/>
    <property type="match status" value="1"/>
</dbReference>
<keyword evidence="5 10" id="KW-0489">Methyltransferase</keyword>
<evidence type="ECO:0000256" key="8">
    <source>
        <dbReference type="ARBA" id="ARBA00025699"/>
    </source>
</evidence>
<dbReference type="eggNOG" id="COG1385">
    <property type="taxonomic scope" value="Bacteria"/>
</dbReference>
<dbReference type="PANTHER" id="PTHR30027:SF3">
    <property type="entry name" value="16S RRNA (URACIL(1498)-N(3))-METHYLTRANSFERASE"/>
    <property type="match status" value="1"/>
</dbReference>
<comment type="similarity">
    <text evidence="2 10">Belongs to the RNA methyltransferase RsmE family.</text>
</comment>
<dbReference type="SUPFAM" id="SSF88697">
    <property type="entry name" value="PUA domain-like"/>
    <property type="match status" value="1"/>
</dbReference>
<proteinExistence type="inferred from homology"/>
<evidence type="ECO:0000313" key="12">
    <source>
        <dbReference type="EMBL" id="AEV29699.1"/>
    </source>
</evidence>
<keyword evidence="13" id="KW-1185">Reference proteome</keyword>
<accession>G8QYS2</accession>
<dbReference type="GO" id="GO:0005737">
    <property type="term" value="C:cytoplasm"/>
    <property type="evidence" value="ECO:0007669"/>
    <property type="project" value="UniProtKB-SubCell"/>
</dbReference>
<dbReference type="Proteomes" id="UP000005632">
    <property type="component" value="Chromosome"/>
</dbReference>
<evidence type="ECO:0000256" key="3">
    <source>
        <dbReference type="ARBA" id="ARBA00022490"/>
    </source>
</evidence>
<comment type="function">
    <text evidence="8 10">Specifically methylates the N3 position of the uracil ring of uridine 1498 (m3U1498) in 16S rRNA. Acts on the fully assembled 30S ribosomal subunit.</text>
</comment>
<name>G8QYS2_SPHPG</name>
<evidence type="ECO:0000256" key="1">
    <source>
        <dbReference type="ARBA" id="ARBA00004496"/>
    </source>
</evidence>
<keyword evidence="7 10" id="KW-0949">S-adenosyl-L-methionine</keyword>
<evidence type="ECO:0000256" key="10">
    <source>
        <dbReference type="PIRNR" id="PIRNR015601"/>
    </source>
</evidence>
<dbReference type="HOGENOM" id="CLU_067442_3_0_12"/>
<comment type="subcellular location">
    <subcellularLocation>
        <location evidence="1 10">Cytoplasm</location>
    </subcellularLocation>
</comment>
<dbReference type="SUPFAM" id="SSF75217">
    <property type="entry name" value="alpha/beta knot"/>
    <property type="match status" value="1"/>
</dbReference>
<dbReference type="RefSeq" id="WP_014270542.1">
    <property type="nucleotide sequence ID" value="NC_016633.1"/>
</dbReference>
<dbReference type="CDD" id="cd18084">
    <property type="entry name" value="RsmE-like"/>
    <property type="match status" value="1"/>
</dbReference>
<keyword evidence="3 10" id="KW-0963">Cytoplasm</keyword>
<evidence type="ECO:0000256" key="4">
    <source>
        <dbReference type="ARBA" id="ARBA00022552"/>
    </source>
</evidence>
<comment type="catalytic activity">
    <reaction evidence="9 10">
        <text>uridine(1498) in 16S rRNA + S-adenosyl-L-methionine = N(3)-methyluridine(1498) in 16S rRNA + S-adenosyl-L-homocysteine + H(+)</text>
        <dbReference type="Rhea" id="RHEA:42920"/>
        <dbReference type="Rhea" id="RHEA-COMP:10283"/>
        <dbReference type="Rhea" id="RHEA-COMP:10284"/>
        <dbReference type="ChEBI" id="CHEBI:15378"/>
        <dbReference type="ChEBI" id="CHEBI:57856"/>
        <dbReference type="ChEBI" id="CHEBI:59789"/>
        <dbReference type="ChEBI" id="CHEBI:65315"/>
        <dbReference type="ChEBI" id="CHEBI:74502"/>
        <dbReference type="EC" id="2.1.1.193"/>
    </reaction>
</comment>
<dbReference type="InterPro" id="IPR046886">
    <property type="entry name" value="RsmE_MTase_dom"/>
</dbReference>
<dbReference type="KEGG" id="sgp:SpiGrapes_1905"/>
<dbReference type="PANTHER" id="PTHR30027">
    <property type="entry name" value="RIBOSOMAL RNA SMALL SUBUNIT METHYLTRANSFERASE E"/>
    <property type="match status" value="1"/>
</dbReference>
<dbReference type="Gene3D" id="3.40.1280.10">
    <property type="match status" value="1"/>
</dbReference>
<dbReference type="GO" id="GO:0070475">
    <property type="term" value="P:rRNA base methylation"/>
    <property type="evidence" value="ECO:0007669"/>
    <property type="project" value="TreeGrafter"/>
</dbReference>
<evidence type="ECO:0000256" key="9">
    <source>
        <dbReference type="ARBA" id="ARBA00047944"/>
    </source>
</evidence>
<dbReference type="OrthoDB" id="9815641at2"/>
<sequence length="265" mass="29383">MRQYLLGPSFSGQTTFTVSKKESQYLTRVLRIKEGQCFAGIDRNGTIWDLQMESVGKESCTLSCQKAAEGKAKQTTDSMPSYGGPFPRIFLYQCICKGKKIEQIVRQATEIGVEEITLVQSRYCVSDFSNKTEKTVSVRGERLEAQIKEAIQQSGSPIATHIGEKTIKLEDLPKHWNDRGLAIFFHQSEISQQTSLGKLLETVPISTPIAVIIGSEGGFSDEECLFLETSGFKPVLLKTNILRAETAATYAISAIQVLLTEKETQ</sequence>
<evidence type="ECO:0000256" key="5">
    <source>
        <dbReference type="ARBA" id="ARBA00022603"/>
    </source>
</evidence>
<dbReference type="InterPro" id="IPR029026">
    <property type="entry name" value="tRNA_m1G_MTases_N"/>
</dbReference>
<dbReference type="STRING" id="158190.SpiGrapes_1905"/>
<evidence type="ECO:0000313" key="13">
    <source>
        <dbReference type="Proteomes" id="UP000005632"/>
    </source>
</evidence>